<accession>A0A4Y7J9L2</accession>
<dbReference type="Proteomes" id="UP000316621">
    <property type="component" value="Chromosome 3"/>
</dbReference>
<dbReference type="EMBL" id="CM010717">
    <property type="protein sequence ID" value="RZC56409.1"/>
    <property type="molecule type" value="Genomic_DNA"/>
</dbReference>
<dbReference type="AlphaFoldDB" id="A0A4Y7J9L2"/>
<protein>
    <submittedName>
        <fullName evidence="1">Uncharacterized protein</fullName>
    </submittedName>
</protein>
<reference evidence="1 2" key="1">
    <citation type="journal article" date="2018" name="Science">
        <title>The opium poppy genome and morphinan production.</title>
        <authorList>
            <person name="Guo L."/>
            <person name="Winzer T."/>
            <person name="Yang X."/>
            <person name="Li Y."/>
            <person name="Ning Z."/>
            <person name="He Z."/>
            <person name="Teodor R."/>
            <person name="Lu Y."/>
            <person name="Bowser T.A."/>
            <person name="Graham I.A."/>
            <person name="Ye K."/>
        </authorList>
    </citation>
    <scope>NUCLEOTIDE SEQUENCE [LARGE SCALE GENOMIC DNA]</scope>
    <source>
        <strain evidence="2">cv. HN1</strain>
        <tissue evidence="1">Leaves</tissue>
    </source>
</reference>
<proteinExistence type="predicted"/>
<sequence>MVWVIWDEEEVEINNLAAGGDVVVEGEEKEEVEPVQEMGRCLSLWLSMNIINSLCDRSWDVIRRNSPSRDHITTYYRVTNISLKGV</sequence>
<evidence type="ECO:0000313" key="2">
    <source>
        <dbReference type="Proteomes" id="UP000316621"/>
    </source>
</evidence>
<keyword evidence="2" id="KW-1185">Reference proteome</keyword>
<name>A0A4Y7J9L2_PAPSO</name>
<organism evidence="1 2">
    <name type="scientific">Papaver somniferum</name>
    <name type="common">Opium poppy</name>
    <dbReference type="NCBI Taxonomy" id="3469"/>
    <lineage>
        <taxon>Eukaryota</taxon>
        <taxon>Viridiplantae</taxon>
        <taxon>Streptophyta</taxon>
        <taxon>Embryophyta</taxon>
        <taxon>Tracheophyta</taxon>
        <taxon>Spermatophyta</taxon>
        <taxon>Magnoliopsida</taxon>
        <taxon>Ranunculales</taxon>
        <taxon>Papaveraceae</taxon>
        <taxon>Papaveroideae</taxon>
        <taxon>Papaver</taxon>
    </lineage>
</organism>
<dbReference type="Gramene" id="RZC56409">
    <property type="protein sequence ID" value="RZC56409"/>
    <property type="gene ID" value="C5167_015265"/>
</dbReference>
<evidence type="ECO:0000313" key="1">
    <source>
        <dbReference type="EMBL" id="RZC56409.1"/>
    </source>
</evidence>
<gene>
    <name evidence="1" type="ORF">C5167_015265</name>
</gene>